<dbReference type="InterPro" id="IPR050900">
    <property type="entry name" value="Transposase_IS3/IS150/IS904"/>
</dbReference>
<dbReference type="InterPro" id="IPR012337">
    <property type="entry name" value="RNaseH-like_sf"/>
</dbReference>
<feature type="domain" description="Integrase catalytic" evidence="1">
    <location>
        <begin position="162"/>
        <end position="322"/>
    </location>
</feature>
<dbReference type="OrthoDB" id="9813126at2"/>
<dbReference type="InterPro" id="IPR001584">
    <property type="entry name" value="Integrase_cat-core"/>
</dbReference>
<dbReference type="PROSITE" id="PS50994">
    <property type="entry name" value="INTEGRASE"/>
    <property type="match status" value="1"/>
</dbReference>
<evidence type="ECO:0000259" key="1">
    <source>
        <dbReference type="PROSITE" id="PS50994"/>
    </source>
</evidence>
<proteinExistence type="predicted"/>
<dbReference type="PANTHER" id="PTHR46889">
    <property type="entry name" value="TRANSPOSASE INSF FOR INSERTION SEQUENCE IS3B-RELATED"/>
    <property type="match status" value="1"/>
</dbReference>
<dbReference type="InterPro" id="IPR025948">
    <property type="entry name" value="HTH-like_dom"/>
</dbReference>
<dbReference type="Gene3D" id="3.30.420.10">
    <property type="entry name" value="Ribonuclease H-like superfamily/Ribonuclease H"/>
    <property type="match status" value="1"/>
</dbReference>
<dbReference type="NCBIfam" id="NF033516">
    <property type="entry name" value="transpos_IS3"/>
    <property type="match status" value="1"/>
</dbReference>
<dbReference type="AlphaFoldDB" id="A0A368U1K5"/>
<protein>
    <submittedName>
        <fullName evidence="2">IS3 family transposase</fullName>
    </submittedName>
</protein>
<dbReference type="PANTHER" id="PTHR46889:SF4">
    <property type="entry name" value="TRANSPOSASE INSO FOR INSERTION SEQUENCE ELEMENT IS911B-RELATED"/>
    <property type="match status" value="1"/>
</dbReference>
<sequence>MSRAQRLALVGPQAPDLSLRRQCQLLGISRSSVYYQRKELQAYDLELMRLIAEEHLRTPVYGSRRMTIYLNRLGHQVNRKRVQRLMRQMGLQAVYPKPRTSRPGEGHRIYPRAIAVRNNCFLRSWLHTRHQVLGNSLNNRFEHPSANCDSPGIYPYLLRGRVIDCPNQVWATDVTYLPMARGFMYLVAIMDWHSRRVLAWRVSNTLDTDFCIDALEDALAHHGPPEVFNTDQGCQFTSKAFTDVLEAHEVRISMDGKGSYQDNIFVERLWRSVKYECVYLKAFEDGAHLREELSRYFIWYNRDRPHQGLNDATPDEVMLLSLPSTGR</sequence>
<dbReference type="InterPro" id="IPR036397">
    <property type="entry name" value="RNaseH_sf"/>
</dbReference>
<gene>
    <name evidence="2" type="ORF">DU506_12065</name>
</gene>
<dbReference type="Proteomes" id="UP000253204">
    <property type="component" value="Unassembled WGS sequence"/>
</dbReference>
<name>A0A368U1K5_9GAMM</name>
<dbReference type="SUPFAM" id="SSF53098">
    <property type="entry name" value="Ribonuclease H-like"/>
    <property type="match status" value="1"/>
</dbReference>
<accession>A0A368U1K5</accession>
<dbReference type="EMBL" id="QPIJ01000028">
    <property type="protein sequence ID" value="RCV89952.1"/>
    <property type="molecule type" value="Genomic_DNA"/>
</dbReference>
<keyword evidence="3" id="KW-1185">Reference proteome</keyword>
<dbReference type="GO" id="GO:0015074">
    <property type="term" value="P:DNA integration"/>
    <property type="evidence" value="ECO:0007669"/>
    <property type="project" value="InterPro"/>
</dbReference>
<organism evidence="2 3">
    <name type="scientific">Vreelandella rituensis</name>
    <dbReference type="NCBI Taxonomy" id="2282306"/>
    <lineage>
        <taxon>Bacteria</taxon>
        <taxon>Pseudomonadati</taxon>
        <taxon>Pseudomonadota</taxon>
        <taxon>Gammaproteobacteria</taxon>
        <taxon>Oceanospirillales</taxon>
        <taxon>Halomonadaceae</taxon>
        <taxon>Vreelandella</taxon>
    </lineage>
</organism>
<evidence type="ECO:0000313" key="2">
    <source>
        <dbReference type="EMBL" id="RCV89952.1"/>
    </source>
</evidence>
<reference evidence="2 3" key="1">
    <citation type="submission" date="2018-07" db="EMBL/GenBank/DDBJ databases">
        <title>Halomonas rutogse sp. nov., isolated from Lake TangqianCo on Tibetan Plateau.</title>
        <authorList>
            <person name="Lu H."/>
            <person name="Xing P."/>
            <person name="Wu Q."/>
        </authorList>
    </citation>
    <scope>NUCLEOTIDE SEQUENCE [LARGE SCALE GENOMIC DNA]</scope>
    <source>
        <strain evidence="2 3">TQ8S</strain>
    </source>
</reference>
<dbReference type="Pfam" id="PF13333">
    <property type="entry name" value="rve_2"/>
    <property type="match status" value="1"/>
</dbReference>
<dbReference type="InterPro" id="IPR048020">
    <property type="entry name" value="Transpos_IS3"/>
</dbReference>
<dbReference type="GO" id="GO:0003676">
    <property type="term" value="F:nucleic acid binding"/>
    <property type="evidence" value="ECO:0007669"/>
    <property type="project" value="InterPro"/>
</dbReference>
<dbReference type="Pfam" id="PF00665">
    <property type="entry name" value="rve"/>
    <property type="match status" value="1"/>
</dbReference>
<evidence type="ECO:0000313" key="3">
    <source>
        <dbReference type="Proteomes" id="UP000253204"/>
    </source>
</evidence>
<comment type="caution">
    <text evidence="2">The sequence shown here is derived from an EMBL/GenBank/DDBJ whole genome shotgun (WGS) entry which is preliminary data.</text>
</comment>
<dbReference type="Pfam" id="PF13276">
    <property type="entry name" value="HTH_21"/>
    <property type="match status" value="1"/>
</dbReference>